<sequence>MVSALFGVRTLRAFVYVGNALLTLCSVALVMITAFATVIPPKSGLYPEPVSEHPQYSAALIFLYTTSISVFGLSMLGIFSLLVYSSFFLSIYILGLMMQLCAEAILCIFAIANRKQIHVRMFTTWSNHTKGAISSNGECSTSNCEIAVTSLKQFESRIFIIIITFVVFQMLITILNCTYCEYLSRKERYEAIERDNNEEDETMINR</sequence>
<proteinExistence type="predicted"/>
<evidence type="ECO:0000256" key="1">
    <source>
        <dbReference type="ARBA" id="ARBA00004141"/>
    </source>
</evidence>
<keyword evidence="2 5" id="KW-0812">Transmembrane</keyword>
<feature type="transmembrane region" description="Helical" evidence="5">
    <location>
        <begin position="13"/>
        <end position="39"/>
    </location>
</feature>
<keyword evidence="3 5" id="KW-1133">Transmembrane helix</keyword>
<dbReference type="AlphaFoldDB" id="A0ABD6ELR5"/>
<feature type="transmembrane region" description="Helical" evidence="5">
    <location>
        <begin position="91"/>
        <end position="112"/>
    </location>
</feature>
<dbReference type="EMBL" id="JBGFUD010002486">
    <property type="protein sequence ID" value="MFH4977657.1"/>
    <property type="molecule type" value="Genomic_DNA"/>
</dbReference>
<evidence type="ECO:0000256" key="5">
    <source>
        <dbReference type="SAM" id="Phobius"/>
    </source>
</evidence>
<reference evidence="6 7" key="1">
    <citation type="submission" date="2024-08" db="EMBL/GenBank/DDBJ databases">
        <title>Gnathostoma spinigerum genome.</title>
        <authorList>
            <person name="Gonzalez-Bertolin B."/>
            <person name="Monzon S."/>
            <person name="Zaballos A."/>
            <person name="Jimenez P."/>
            <person name="Dekumyoy P."/>
            <person name="Varona S."/>
            <person name="Cuesta I."/>
            <person name="Sumanam S."/>
            <person name="Adisakwattana P."/>
            <person name="Gasser R.B."/>
            <person name="Hernandez-Gonzalez A."/>
            <person name="Young N.D."/>
            <person name="Perteguer M.J."/>
        </authorList>
    </citation>
    <scope>NUCLEOTIDE SEQUENCE [LARGE SCALE GENOMIC DNA]</scope>
    <source>
        <strain evidence="6">AL3</strain>
        <tissue evidence="6">Liver</tissue>
    </source>
</reference>
<gene>
    <name evidence="6" type="ORF">AB6A40_004366</name>
</gene>
<organism evidence="6 7">
    <name type="scientific">Gnathostoma spinigerum</name>
    <dbReference type="NCBI Taxonomy" id="75299"/>
    <lineage>
        <taxon>Eukaryota</taxon>
        <taxon>Metazoa</taxon>
        <taxon>Ecdysozoa</taxon>
        <taxon>Nematoda</taxon>
        <taxon>Chromadorea</taxon>
        <taxon>Rhabditida</taxon>
        <taxon>Spirurina</taxon>
        <taxon>Gnathostomatomorpha</taxon>
        <taxon>Gnathostomatoidea</taxon>
        <taxon>Gnathostomatidae</taxon>
        <taxon>Gnathostoma</taxon>
    </lineage>
</organism>
<accession>A0ABD6ELR5</accession>
<feature type="transmembrane region" description="Helical" evidence="5">
    <location>
        <begin position="158"/>
        <end position="179"/>
    </location>
</feature>
<comment type="caution">
    <text evidence="6">The sequence shown here is derived from an EMBL/GenBank/DDBJ whole genome shotgun (WGS) entry which is preliminary data.</text>
</comment>
<feature type="transmembrane region" description="Helical" evidence="5">
    <location>
        <begin position="59"/>
        <end position="84"/>
    </location>
</feature>
<evidence type="ECO:0000256" key="4">
    <source>
        <dbReference type="ARBA" id="ARBA00023136"/>
    </source>
</evidence>
<dbReference type="InterPro" id="IPR018499">
    <property type="entry name" value="Tetraspanin/Peripherin"/>
</dbReference>
<dbReference type="GO" id="GO:0016020">
    <property type="term" value="C:membrane"/>
    <property type="evidence" value="ECO:0007669"/>
    <property type="project" value="UniProtKB-SubCell"/>
</dbReference>
<dbReference type="Proteomes" id="UP001608902">
    <property type="component" value="Unassembled WGS sequence"/>
</dbReference>
<evidence type="ECO:0000313" key="6">
    <source>
        <dbReference type="EMBL" id="MFH4977657.1"/>
    </source>
</evidence>
<evidence type="ECO:0000256" key="3">
    <source>
        <dbReference type="ARBA" id="ARBA00022989"/>
    </source>
</evidence>
<name>A0ABD6ELR5_9BILA</name>
<comment type="subcellular location">
    <subcellularLocation>
        <location evidence="1">Membrane</location>
        <topology evidence="1">Multi-pass membrane protein</topology>
    </subcellularLocation>
</comment>
<protein>
    <submittedName>
        <fullName evidence="6">Uncharacterized protein</fullName>
    </submittedName>
</protein>
<dbReference type="Pfam" id="PF00335">
    <property type="entry name" value="Tetraspanin"/>
    <property type="match status" value="1"/>
</dbReference>
<evidence type="ECO:0000256" key="2">
    <source>
        <dbReference type="ARBA" id="ARBA00022692"/>
    </source>
</evidence>
<keyword evidence="4 5" id="KW-0472">Membrane</keyword>
<evidence type="ECO:0000313" key="7">
    <source>
        <dbReference type="Proteomes" id="UP001608902"/>
    </source>
</evidence>
<keyword evidence="7" id="KW-1185">Reference proteome</keyword>